<evidence type="ECO:0000256" key="1">
    <source>
        <dbReference type="SAM" id="MobiDB-lite"/>
    </source>
</evidence>
<evidence type="ECO:0000313" key="3">
    <source>
        <dbReference type="EMBL" id="GAA2015266.1"/>
    </source>
</evidence>
<keyword evidence="4" id="KW-1185">Reference proteome</keyword>
<comment type="caution">
    <text evidence="3">The sequence shown here is derived from an EMBL/GenBank/DDBJ whole genome shotgun (WGS) entry which is preliminary data.</text>
</comment>
<dbReference type="EMBL" id="BAAAQN010000003">
    <property type="protein sequence ID" value="GAA2015266.1"/>
    <property type="molecule type" value="Genomic_DNA"/>
</dbReference>
<feature type="compositionally biased region" description="Basic and acidic residues" evidence="1">
    <location>
        <begin position="172"/>
        <end position="189"/>
    </location>
</feature>
<protein>
    <recommendedName>
        <fullName evidence="2">DUF7927 domain-containing protein</fullName>
    </recommendedName>
</protein>
<sequence length="189" mass="18857">MLPANLGNPATTTAGCSIGPDGADTVLSCTGGALADGDDGPVTTMTGTAPATAGTDCLTGAISNSVQMIGNEPDPDFSNNAASSTACPAGQPVPSFTVAKTASVASPASVRPGDSVTYTITVTNIGPVAYTAANPATFQDSLRNVSDDATLDPASLTNGATYCGEQSGHRRPPADQRAGRRADRAMHDR</sequence>
<organism evidence="3 4">
    <name type="scientific">Catenulispora yoronensis</name>
    <dbReference type="NCBI Taxonomy" id="450799"/>
    <lineage>
        <taxon>Bacteria</taxon>
        <taxon>Bacillati</taxon>
        <taxon>Actinomycetota</taxon>
        <taxon>Actinomycetes</taxon>
        <taxon>Catenulisporales</taxon>
        <taxon>Catenulisporaceae</taxon>
        <taxon>Catenulispora</taxon>
    </lineage>
</organism>
<dbReference type="Pfam" id="PF25549">
    <property type="entry name" value="DUF7927"/>
    <property type="match status" value="1"/>
</dbReference>
<proteinExistence type="predicted"/>
<feature type="region of interest" description="Disordered" evidence="1">
    <location>
        <begin position="149"/>
        <end position="189"/>
    </location>
</feature>
<dbReference type="InterPro" id="IPR057687">
    <property type="entry name" value="DUF7927"/>
</dbReference>
<dbReference type="Proteomes" id="UP001500751">
    <property type="component" value="Unassembled WGS sequence"/>
</dbReference>
<feature type="domain" description="DUF7927" evidence="2">
    <location>
        <begin position="97"/>
        <end position="156"/>
    </location>
</feature>
<dbReference type="NCBIfam" id="TIGR01451">
    <property type="entry name" value="B_ant_repeat"/>
    <property type="match status" value="1"/>
</dbReference>
<accession>A0ABN2TN66</accession>
<gene>
    <name evidence="3" type="ORF">GCM10009839_08060</name>
</gene>
<name>A0ABN2TN66_9ACTN</name>
<evidence type="ECO:0000313" key="4">
    <source>
        <dbReference type="Proteomes" id="UP001500751"/>
    </source>
</evidence>
<reference evidence="3 4" key="1">
    <citation type="journal article" date="2019" name="Int. J. Syst. Evol. Microbiol.">
        <title>The Global Catalogue of Microorganisms (GCM) 10K type strain sequencing project: providing services to taxonomists for standard genome sequencing and annotation.</title>
        <authorList>
            <consortium name="The Broad Institute Genomics Platform"/>
            <consortium name="The Broad Institute Genome Sequencing Center for Infectious Disease"/>
            <person name="Wu L."/>
            <person name="Ma J."/>
        </authorList>
    </citation>
    <scope>NUCLEOTIDE SEQUENCE [LARGE SCALE GENOMIC DNA]</scope>
    <source>
        <strain evidence="3 4">JCM 16014</strain>
    </source>
</reference>
<dbReference type="InterPro" id="IPR013783">
    <property type="entry name" value="Ig-like_fold"/>
</dbReference>
<dbReference type="Gene3D" id="2.60.40.10">
    <property type="entry name" value="Immunoglobulins"/>
    <property type="match status" value="1"/>
</dbReference>
<dbReference type="InterPro" id="IPR047589">
    <property type="entry name" value="DUF11_rpt"/>
</dbReference>
<evidence type="ECO:0000259" key="2">
    <source>
        <dbReference type="Pfam" id="PF25549"/>
    </source>
</evidence>